<sequence>MDKSFKHFWNSIYERYYGSIKFDKYSWLSAWLKELNQSNSILELGCGYGNNAKFLENIGLTELATDFSDVALDIVRKNCPTIQTQHLNLMKHFPFKDDSFDIVIADLCLHYFSEKKTEDILAEIQRVLKNNGLLLARVNSTKDFNHGAGQGQKLEENFFYVDGYNKRFFNEESVQRFFGKIGECDYKPTTIERNKKNKEIFEIVVQIKKE</sequence>
<feature type="domain" description="Methyltransferase type 11" evidence="4">
    <location>
        <begin position="42"/>
        <end position="135"/>
    </location>
</feature>
<keyword evidence="6" id="KW-1185">Reference proteome</keyword>
<dbReference type="SUPFAM" id="SSF53335">
    <property type="entry name" value="S-adenosyl-L-methionine-dependent methyltransferases"/>
    <property type="match status" value="1"/>
</dbReference>
<name>A0ABR2KMC5_9EUKA</name>
<evidence type="ECO:0000256" key="1">
    <source>
        <dbReference type="ARBA" id="ARBA00009725"/>
    </source>
</evidence>
<dbReference type="EMBL" id="JAPFFF010000004">
    <property type="protein sequence ID" value="KAK8892282.1"/>
    <property type="molecule type" value="Genomic_DNA"/>
</dbReference>
<gene>
    <name evidence="5" type="ORF">M9Y10_029507</name>
</gene>
<dbReference type="InterPro" id="IPR029063">
    <property type="entry name" value="SAM-dependent_MTases_sf"/>
</dbReference>
<dbReference type="CDD" id="cd02440">
    <property type="entry name" value="AdoMet_MTases"/>
    <property type="match status" value="1"/>
</dbReference>
<dbReference type="PANTHER" id="PTHR22809">
    <property type="entry name" value="METHYLTRANSFERASE-RELATED"/>
    <property type="match status" value="1"/>
</dbReference>
<comment type="caution">
    <text evidence="5">The sequence shown here is derived from an EMBL/GenBank/DDBJ whole genome shotgun (WGS) entry which is preliminary data.</text>
</comment>
<dbReference type="Gene3D" id="3.40.50.150">
    <property type="entry name" value="Vaccinia Virus protein VP39"/>
    <property type="match status" value="1"/>
</dbReference>
<evidence type="ECO:0000313" key="5">
    <source>
        <dbReference type="EMBL" id="KAK8892282.1"/>
    </source>
</evidence>
<dbReference type="Proteomes" id="UP001470230">
    <property type="component" value="Unassembled WGS sequence"/>
</dbReference>
<dbReference type="InterPro" id="IPR026113">
    <property type="entry name" value="METTL2/6/8-like"/>
</dbReference>
<proteinExistence type="inferred from homology"/>
<reference evidence="5 6" key="1">
    <citation type="submission" date="2024-04" db="EMBL/GenBank/DDBJ databases">
        <title>Tritrichomonas musculus Genome.</title>
        <authorList>
            <person name="Alves-Ferreira E."/>
            <person name="Grigg M."/>
            <person name="Lorenzi H."/>
            <person name="Galac M."/>
        </authorList>
    </citation>
    <scope>NUCLEOTIDE SEQUENCE [LARGE SCALE GENOMIC DNA]</scope>
    <source>
        <strain evidence="5 6">EAF2021</strain>
    </source>
</reference>
<comment type="similarity">
    <text evidence="1">Belongs to the methyltransferase superfamily. METL family.</text>
</comment>
<evidence type="ECO:0000259" key="4">
    <source>
        <dbReference type="Pfam" id="PF08241"/>
    </source>
</evidence>
<accession>A0ABR2KMC5</accession>
<evidence type="ECO:0000256" key="2">
    <source>
        <dbReference type="ARBA" id="ARBA00022603"/>
    </source>
</evidence>
<protein>
    <recommendedName>
        <fullName evidence="4">Methyltransferase type 11 domain-containing protein</fullName>
    </recommendedName>
</protein>
<evidence type="ECO:0000313" key="6">
    <source>
        <dbReference type="Proteomes" id="UP001470230"/>
    </source>
</evidence>
<evidence type="ECO:0000256" key="3">
    <source>
        <dbReference type="ARBA" id="ARBA00022679"/>
    </source>
</evidence>
<dbReference type="Pfam" id="PF08241">
    <property type="entry name" value="Methyltransf_11"/>
    <property type="match status" value="1"/>
</dbReference>
<keyword evidence="3" id="KW-0808">Transferase</keyword>
<organism evidence="5 6">
    <name type="scientific">Tritrichomonas musculus</name>
    <dbReference type="NCBI Taxonomy" id="1915356"/>
    <lineage>
        <taxon>Eukaryota</taxon>
        <taxon>Metamonada</taxon>
        <taxon>Parabasalia</taxon>
        <taxon>Tritrichomonadida</taxon>
        <taxon>Tritrichomonadidae</taxon>
        <taxon>Tritrichomonas</taxon>
    </lineage>
</organism>
<dbReference type="InterPro" id="IPR013216">
    <property type="entry name" value="Methyltransf_11"/>
</dbReference>
<keyword evidence="2" id="KW-0489">Methyltransferase</keyword>
<dbReference type="PANTHER" id="PTHR22809:SF5">
    <property type="entry name" value="TRNA N(3)-METHYLCYTIDINE METHYLTRANSFERASE METTL6"/>
    <property type="match status" value="1"/>
</dbReference>